<dbReference type="Gene3D" id="2.40.420.20">
    <property type="match status" value="1"/>
</dbReference>
<feature type="domain" description="Multidrug resistance protein MdtA-like barrel-sandwich hybrid" evidence="3">
    <location>
        <begin position="70"/>
        <end position="204"/>
    </location>
</feature>
<evidence type="ECO:0000313" key="5">
    <source>
        <dbReference type="Proteomes" id="UP000196027"/>
    </source>
</evidence>
<proteinExistence type="inferred from homology"/>
<dbReference type="Pfam" id="PF25917">
    <property type="entry name" value="BSH_RND"/>
    <property type="match status" value="1"/>
</dbReference>
<gene>
    <name evidence="4" type="ORF">OLMES_3381</name>
</gene>
<dbReference type="Gene3D" id="2.40.30.170">
    <property type="match status" value="1"/>
</dbReference>
<evidence type="ECO:0000256" key="2">
    <source>
        <dbReference type="SAM" id="Coils"/>
    </source>
</evidence>
<accession>A0A1Y0IB79</accession>
<evidence type="ECO:0000259" key="3">
    <source>
        <dbReference type="Pfam" id="PF25917"/>
    </source>
</evidence>
<dbReference type="OrthoDB" id="5730196at2"/>
<dbReference type="GO" id="GO:1990281">
    <property type="term" value="C:efflux pump complex"/>
    <property type="evidence" value="ECO:0007669"/>
    <property type="project" value="TreeGrafter"/>
</dbReference>
<dbReference type="PANTHER" id="PTHR30469:SF12">
    <property type="entry name" value="MULTIDRUG RESISTANCE PROTEIN MDTA"/>
    <property type="match status" value="1"/>
</dbReference>
<dbReference type="NCBIfam" id="TIGR01730">
    <property type="entry name" value="RND_mfp"/>
    <property type="match status" value="1"/>
</dbReference>
<evidence type="ECO:0000313" key="4">
    <source>
        <dbReference type="EMBL" id="ARU57419.1"/>
    </source>
</evidence>
<sequence length="387" mass="42597">MIRLLQLIIPVCIVLVTTLGIYLLSANAPQAKPHPVTAQIPLIQTYKVVKQTVSIPVHSRGIVQPKAKLTLIAQVPGTIIDVANGFNNGGFFKKDDVLIQIDPAHYQLEMTKKQHAVDAAQLNLEEVKAKANVARKIAKTGATDFALHIPQVVNAQSQLAAAKADLALSEIRLQQTIIKAPFDGRFRTTEIDQNQYVIQGQIMAEVFALDKAEVRLPISDQQLGLLELPTPLTNNIKDNTTPPVTLSSDIGGRRYHWHANVIRSEGGLDQNRLQYVVAEIQTPYLADTYPLEMGRFVEAEIKGRTLQHIAVLPRQAIHSGNKVWVLNPEHRLSARAVDIVYRGKSETFVAQGLNEGELVVLTPLDFAIEGMQVAVSTTTHATTQQPK</sequence>
<dbReference type="PANTHER" id="PTHR30469">
    <property type="entry name" value="MULTIDRUG RESISTANCE PROTEIN MDTA"/>
    <property type="match status" value="1"/>
</dbReference>
<feature type="coiled-coil region" evidence="2">
    <location>
        <begin position="110"/>
        <end position="137"/>
    </location>
</feature>
<keyword evidence="2" id="KW-0175">Coiled coil</keyword>
<dbReference type="GO" id="GO:0015562">
    <property type="term" value="F:efflux transmembrane transporter activity"/>
    <property type="evidence" value="ECO:0007669"/>
    <property type="project" value="TreeGrafter"/>
</dbReference>
<reference evidence="4 5" key="1">
    <citation type="submission" date="2017-05" db="EMBL/GenBank/DDBJ databases">
        <title>Genomic insights into alkan degradation activity of Oleiphilus messinensis.</title>
        <authorList>
            <person name="Kozyavkin S.A."/>
            <person name="Slesarev A.I."/>
            <person name="Golyshin P.N."/>
            <person name="Korzhenkov A."/>
            <person name="Golyshina O.N."/>
            <person name="Toshchakov S.V."/>
        </authorList>
    </citation>
    <scope>NUCLEOTIDE SEQUENCE [LARGE SCALE GENOMIC DNA]</scope>
    <source>
        <strain evidence="4 5">ME102</strain>
    </source>
</reference>
<dbReference type="AlphaFoldDB" id="A0A1Y0IB79"/>
<dbReference type="InterPro" id="IPR058625">
    <property type="entry name" value="MdtA-like_BSH"/>
</dbReference>
<dbReference type="InterPro" id="IPR006143">
    <property type="entry name" value="RND_pump_MFP"/>
</dbReference>
<protein>
    <submittedName>
        <fullName evidence="4">RND superfamily NFE family efflux transporter membrane fusion subunit</fullName>
    </submittedName>
</protein>
<name>A0A1Y0IB79_9GAMM</name>
<dbReference type="Gene3D" id="1.10.287.470">
    <property type="entry name" value="Helix hairpin bin"/>
    <property type="match status" value="1"/>
</dbReference>
<dbReference type="KEGG" id="ome:OLMES_3381"/>
<organism evidence="4 5">
    <name type="scientific">Oleiphilus messinensis</name>
    <dbReference type="NCBI Taxonomy" id="141451"/>
    <lineage>
        <taxon>Bacteria</taxon>
        <taxon>Pseudomonadati</taxon>
        <taxon>Pseudomonadota</taxon>
        <taxon>Gammaproteobacteria</taxon>
        <taxon>Oceanospirillales</taxon>
        <taxon>Oleiphilaceae</taxon>
        <taxon>Oleiphilus</taxon>
    </lineage>
</organism>
<dbReference type="Gene3D" id="2.40.50.100">
    <property type="match status" value="1"/>
</dbReference>
<keyword evidence="5" id="KW-1185">Reference proteome</keyword>
<dbReference type="Proteomes" id="UP000196027">
    <property type="component" value="Chromosome"/>
</dbReference>
<dbReference type="SUPFAM" id="SSF111369">
    <property type="entry name" value="HlyD-like secretion proteins"/>
    <property type="match status" value="1"/>
</dbReference>
<dbReference type="RefSeq" id="WP_087462316.1">
    <property type="nucleotide sequence ID" value="NZ_CP021425.1"/>
</dbReference>
<evidence type="ECO:0000256" key="1">
    <source>
        <dbReference type="ARBA" id="ARBA00009477"/>
    </source>
</evidence>
<dbReference type="EMBL" id="CP021425">
    <property type="protein sequence ID" value="ARU57419.1"/>
    <property type="molecule type" value="Genomic_DNA"/>
</dbReference>
<comment type="similarity">
    <text evidence="1">Belongs to the membrane fusion protein (MFP) (TC 8.A.1) family.</text>
</comment>